<reference evidence="1 2" key="1">
    <citation type="submission" date="2024-06" db="EMBL/GenBank/DDBJ databases">
        <title>Novosphingobium rhizovicinus M1R2S20.</title>
        <authorList>
            <person name="Sun J.-Q."/>
        </authorList>
    </citation>
    <scope>NUCLEOTIDE SEQUENCE [LARGE SCALE GENOMIC DNA]</scope>
    <source>
        <strain evidence="1 2">M1R2S20</strain>
    </source>
</reference>
<evidence type="ECO:0000313" key="2">
    <source>
        <dbReference type="Proteomes" id="UP001556118"/>
    </source>
</evidence>
<name>A0ABV3R8Q9_9SPHN</name>
<sequence length="406" mass="45363">MHWLSSHNHSEFLACPQLIRFEHGKGRDGFEPTLLIKGSTLLLKYVVLGARMQLAFAICEGRLLYALKVCDDGNNGGILWSIAEREPELNGIRGLVRGEPLVLFLFNELAVNVAWNDMPQVGELDRLSTWANSAAIDHVDHAAMQATVKPMIDRLHQSGLSDHEWLVLEVGGQSDWKAVHNHFVTGASSSMIDLFDSDEGNQQEQLVVWLTNNLQPSGVHHSPQVPKARGTRELTDVLLHYESRNVLIESKTLSILARDRMPNRLKLVRDTSGHVEKAFKQLRGAIRAIKSGLAVTSSEGDTLTVERDNSNHAIVLIPELSLVDDPATYSLQFIKEFIEATGSFPHLLDISELLRMVQAAEMISARNPTTTPIMAFDYYLAERMKAAVANRTLRFEMLLRFTDNGI</sequence>
<protein>
    <recommendedName>
        <fullName evidence="3">PD-(D/E)XK nuclease superfamily protein</fullName>
    </recommendedName>
</protein>
<keyword evidence="2" id="KW-1185">Reference proteome</keyword>
<accession>A0ABV3R8Q9</accession>
<evidence type="ECO:0008006" key="3">
    <source>
        <dbReference type="Google" id="ProtNLM"/>
    </source>
</evidence>
<dbReference type="Proteomes" id="UP001556118">
    <property type="component" value="Unassembled WGS sequence"/>
</dbReference>
<organism evidence="1 2">
    <name type="scientific">Novosphingobium rhizovicinum</name>
    <dbReference type="NCBI Taxonomy" id="3228928"/>
    <lineage>
        <taxon>Bacteria</taxon>
        <taxon>Pseudomonadati</taxon>
        <taxon>Pseudomonadota</taxon>
        <taxon>Alphaproteobacteria</taxon>
        <taxon>Sphingomonadales</taxon>
        <taxon>Sphingomonadaceae</taxon>
        <taxon>Novosphingobium</taxon>
    </lineage>
</organism>
<comment type="caution">
    <text evidence="1">The sequence shown here is derived from an EMBL/GenBank/DDBJ whole genome shotgun (WGS) entry which is preliminary data.</text>
</comment>
<gene>
    <name evidence="1" type="ORF">ABUH87_04715</name>
</gene>
<dbReference type="EMBL" id="JBFNXR010000020">
    <property type="protein sequence ID" value="MEW9854478.1"/>
    <property type="molecule type" value="Genomic_DNA"/>
</dbReference>
<evidence type="ECO:0000313" key="1">
    <source>
        <dbReference type="EMBL" id="MEW9854478.1"/>
    </source>
</evidence>
<proteinExistence type="predicted"/>
<dbReference type="RefSeq" id="WP_367770379.1">
    <property type="nucleotide sequence ID" value="NZ_JBFNXR010000020.1"/>
</dbReference>